<reference evidence="1" key="1">
    <citation type="journal article" date="2022" name="bioRxiv">
        <title>Sequencing and chromosome-scale assembly of the giantPleurodeles waltlgenome.</title>
        <authorList>
            <person name="Brown T."/>
            <person name="Elewa A."/>
            <person name="Iarovenko S."/>
            <person name="Subramanian E."/>
            <person name="Araus A.J."/>
            <person name="Petzold A."/>
            <person name="Susuki M."/>
            <person name="Suzuki K.-i.T."/>
            <person name="Hayashi T."/>
            <person name="Toyoda A."/>
            <person name="Oliveira C."/>
            <person name="Osipova E."/>
            <person name="Leigh N.D."/>
            <person name="Simon A."/>
            <person name="Yun M.H."/>
        </authorList>
    </citation>
    <scope>NUCLEOTIDE SEQUENCE</scope>
    <source>
        <strain evidence="1">20211129_DDA</strain>
        <tissue evidence="1">Liver</tissue>
    </source>
</reference>
<accession>A0AAV7SPJ8</accession>
<evidence type="ECO:0000313" key="2">
    <source>
        <dbReference type="Proteomes" id="UP001066276"/>
    </source>
</evidence>
<organism evidence="1 2">
    <name type="scientific">Pleurodeles waltl</name>
    <name type="common">Iberian ribbed newt</name>
    <dbReference type="NCBI Taxonomy" id="8319"/>
    <lineage>
        <taxon>Eukaryota</taxon>
        <taxon>Metazoa</taxon>
        <taxon>Chordata</taxon>
        <taxon>Craniata</taxon>
        <taxon>Vertebrata</taxon>
        <taxon>Euteleostomi</taxon>
        <taxon>Amphibia</taxon>
        <taxon>Batrachia</taxon>
        <taxon>Caudata</taxon>
        <taxon>Salamandroidea</taxon>
        <taxon>Salamandridae</taxon>
        <taxon>Pleurodelinae</taxon>
        <taxon>Pleurodeles</taxon>
    </lineage>
</organism>
<evidence type="ECO:0000313" key="1">
    <source>
        <dbReference type="EMBL" id="KAJ1166002.1"/>
    </source>
</evidence>
<dbReference type="Gene3D" id="3.30.70.1820">
    <property type="entry name" value="L1 transposable element, RRM domain"/>
    <property type="match status" value="1"/>
</dbReference>
<comment type="caution">
    <text evidence="1">The sequence shown here is derived from an EMBL/GenBank/DDBJ whole genome shotgun (WGS) entry which is preliminary data.</text>
</comment>
<protein>
    <submittedName>
        <fullName evidence="1">Uncharacterized protein</fullName>
    </submittedName>
</protein>
<gene>
    <name evidence="1" type="ORF">NDU88_006414</name>
</gene>
<dbReference type="Proteomes" id="UP001066276">
    <property type="component" value="Chromosome 4_2"/>
</dbReference>
<dbReference type="PANTHER" id="PTHR11505">
    <property type="entry name" value="L1 TRANSPOSABLE ELEMENT-RELATED"/>
    <property type="match status" value="1"/>
</dbReference>
<sequence length="191" mass="21815">MYEHLACQGAWIEGAEGRISNIEDNDVGSKKHMDKVEHMLKSTIARNEDLEEWSGRNDMQIFGVAKSTNIGCYYECVEKLLPDLFSAQVFTSTFLIERANRSLGPHPLLRAPPRPIIARVLNVKGSNMVLRLACERDQLQYQGTDILLFLNFILNVQEARCKVHRHQEHFERARPQIQHDLSGSPTDGGEW</sequence>
<dbReference type="EMBL" id="JANPWB010000008">
    <property type="protein sequence ID" value="KAJ1166002.1"/>
    <property type="molecule type" value="Genomic_DNA"/>
</dbReference>
<dbReference type="AlphaFoldDB" id="A0AAV7SPJ8"/>
<keyword evidence="2" id="KW-1185">Reference proteome</keyword>
<dbReference type="InterPro" id="IPR004244">
    <property type="entry name" value="Transposase_22"/>
</dbReference>
<proteinExistence type="predicted"/>
<name>A0AAV7SPJ8_PLEWA</name>